<dbReference type="AlphaFoldDB" id="A0A941BAN9"/>
<accession>A0A941BAN9</accession>
<dbReference type="InterPro" id="IPR011250">
    <property type="entry name" value="OMP/PagP_B-barrel"/>
</dbReference>
<dbReference type="Pfam" id="PF03922">
    <property type="entry name" value="OmpW"/>
    <property type="match status" value="1"/>
</dbReference>
<dbReference type="SUPFAM" id="SSF56925">
    <property type="entry name" value="OMPA-like"/>
    <property type="match status" value="1"/>
</dbReference>
<evidence type="ECO:0000256" key="2">
    <source>
        <dbReference type="SAM" id="SignalP"/>
    </source>
</evidence>
<comment type="caution">
    <text evidence="3">The sequence shown here is derived from an EMBL/GenBank/DDBJ whole genome shotgun (WGS) entry which is preliminary data.</text>
</comment>
<reference evidence="3 4" key="1">
    <citation type="submission" date="2021-04" db="EMBL/GenBank/DDBJ databases">
        <title>The genome sequence of Ideonella sp. 3Y2.</title>
        <authorList>
            <person name="Liu Y."/>
        </authorList>
    </citation>
    <scope>NUCLEOTIDE SEQUENCE [LARGE SCALE GENOMIC DNA]</scope>
    <source>
        <strain evidence="3 4">3Y2</strain>
    </source>
</reference>
<dbReference type="EMBL" id="JAGQDD010000003">
    <property type="protein sequence ID" value="MBQ0930015.1"/>
    <property type="molecule type" value="Genomic_DNA"/>
</dbReference>
<protein>
    <submittedName>
        <fullName evidence="3">OmpW family protein</fullName>
    </submittedName>
</protein>
<gene>
    <name evidence="3" type="ORF">KAK03_05900</name>
</gene>
<keyword evidence="2" id="KW-0732">Signal</keyword>
<evidence type="ECO:0000313" key="3">
    <source>
        <dbReference type="EMBL" id="MBQ0930015.1"/>
    </source>
</evidence>
<dbReference type="RefSeq" id="WP_210852323.1">
    <property type="nucleotide sequence ID" value="NZ_JAGQDD010000003.1"/>
</dbReference>
<dbReference type="GO" id="GO:0055085">
    <property type="term" value="P:transmembrane transport"/>
    <property type="evidence" value="ECO:0007669"/>
    <property type="project" value="TreeGrafter"/>
</dbReference>
<proteinExistence type="predicted"/>
<dbReference type="InterPro" id="IPR005618">
    <property type="entry name" value="OMPW"/>
</dbReference>
<organism evidence="3 4">
    <name type="scientific">Ideonella alba</name>
    <dbReference type="NCBI Taxonomy" id="2824118"/>
    <lineage>
        <taxon>Bacteria</taxon>
        <taxon>Pseudomonadati</taxon>
        <taxon>Pseudomonadota</taxon>
        <taxon>Betaproteobacteria</taxon>
        <taxon>Burkholderiales</taxon>
        <taxon>Sphaerotilaceae</taxon>
        <taxon>Ideonella</taxon>
    </lineage>
</organism>
<name>A0A941BAN9_9BURK</name>
<feature type="signal peptide" evidence="2">
    <location>
        <begin position="1"/>
        <end position="22"/>
    </location>
</feature>
<evidence type="ECO:0000313" key="4">
    <source>
        <dbReference type="Proteomes" id="UP000676246"/>
    </source>
</evidence>
<keyword evidence="4" id="KW-1185">Reference proteome</keyword>
<evidence type="ECO:0000256" key="1">
    <source>
        <dbReference type="ARBA" id="ARBA00004442"/>
    </source>
</evidence>
<dbReference type="Proteomes" id="UP000676246">
    <property type="component" value="Unassembled WGS sequence"/>
</dbReference>
<dbReference type="GO" id="GO:0009279">
    <property type="term" value="C:cell outer membrane"/>
    <property type="evidence" value="ECO:0007669"/>
    <property type="project" value="UniProtKB-SubCell"/>
</dbReference>
<dbReference type="PANTHER" id="PTHR36920">
    <property type="match status" value="1"/>
</dbReference>
<sequence>MFRTPRIALLAAALLLAGTAQAQSAGALIGRIGATSIQPNTKSGDLTAPSFPGTQADIGNDTQLTAGLTWMWTDNISLDLPLAAGFKHELTGAGAIAGVGKIGEVKALPITLLAQYRFFEPSAKLRPYVGIGPTYARFYKARGTATLTGLTGGTPTNPTTLEMDSKLTFTAQLGLSAVLTDQLGLDVAVMTTPLKTRATLSTGQTLDAKVNPTSFSVGLTMRF</sequence>
<feature type="chain" id="PRO_5037528978" evidence="2">
    <location>
        <begin position="23"/>
        <end position="223"/>
    </location>
</feature>
<dbReference type="PANTHER" id="PTHR36920:SF1">
    <property type="entry name" value="OUTER MEMBRANE PROTEIN W"/>
    <property type="match status" value="1"/>
</dbReference>
<dbReference type="Gene3D" id="2.40.160.20">
    <property type="match status" value="1"/>
</dbReference>
<comment type="subcellular location">
    <subcellularLocation>
        <location evidence="1">Cell outer membrane</location>
    </subcellularLocation>
</comment>